<keyword evidence="1 4" id="KW-0378">Hydrolase</keyword>
<dbReference type="Proteomes" id="UP000799779">
    <property type="component" value="Unassembled WGS sequence"/>
</dbReference>
<dbReference type="PANTHER" id="PTHR48081">
    <property type="entry name" value="AB HYDROLASE SUPERFAMILY PROTEIN C4A8.06C"/>
    <property type="match status" value="1"/>
</dbReference>
<dbReference type="OrthoDB" id="2152029at2759"/>
<proteinExistence type="predicted"/>
<dbReference type="PANTHER" id="PTHR48081:SF8">
    <property type="entry name" value="ALPHA_BETA HYDROLASE FOLD-3 DOMAIN-CONTAINING PROTEIN-RELATED"/>
    <property type="match status" value="1"/>
</dbReference>
<dbReference type="Pfam" id="PF07859">
    <property type="entry name" value="Abhydrolase_3"/>
    <property type="match status" value="1"/>
</dbReference>
<feature type="region of interest" description="Disordered" evidence="2">
    <location>
        <begin position="1"/>
        <end position="27"/>
    </location>
</feature>
<keyword evidence="5" id="KW-1185">Reference proteome</keyword>
<dbReference type="InterPro" id="IPR029058">
    <property type="entry name" value="AB_hydrolase_fold"/>
</dbReference>
<protein>
    <submittedName>
        <fullName evidence="4">Alpha/beta-hydrolase</fullName>
    </submittedName>
</protein>
<evidence type="ECO:0000313" key="5">
    <source>
        <dbReference type="Proteomes" id="UP000799779"/>
    </source>
</evidence>
<evidence type="ECO:0000256" key="2">
    <source>
        <dbReference type="SAM" id="MobiDB-lite"/>
    </source>
</evidence>
<dbReference type="AlphaFoldDB" id="A0A6A5W6L4"/>
<dbReference type="GO" id="GO:0016787">
    <property type="term" value="F:hydrolase activity"/>
    <property type="evidence" value="ECO:0007669"/>
    <property type="project" value="UniProtKB-KW"/>
</dbReference>
<evidence type="ECO:0000313" key="4">
    <source>
        <dbReference type="EMBL" id="KAF1996987.1"/>
    </source>
</evidence>
<evidence type="ECO:0000256" key="1">
    <source>
        <dbReference type="ARBA" id="ARBA00022801"/>
    </source>
</evidence>
<name>A0A6A5W6L4_9PLEO</name>
<organism evidence="4 5">
    <name type="scientific">Amniculicola lignicola CBS 123094</name>
    <dbReference type="NCBI Taxonomy" id="1392246"/>
    <lineage>
        <taxon>Eukaryota</taxon>
        <taxon>Fungi</taxon>
        <taxon>Dikarya</taxon>
        <taxon>Ascomycota</taxon>
        <taxon>Pezizomycotina</taxon>
        <taxon>Dothideomycetes</taxon>
        <taxon>Pleosporomycetidae</taxon>
        <taxon>Pleosporales</taxon>
        <taxon>Amniculicolaceae</taxon>
        <taxon>Amniculicola</taxon>
    </lineage>
</organism>
<dbReference type="EMBL" id="ML977618">
    <property type="protein sequence ID" value="KAF1996987.1"/>
    <property type="molecule type" value="Genomic_DNA"/>
</dbReference>
<dbReference type="InterPro" id="IPR013094">
    <property type="entry name" value="AB_hydrolase_3"/>
</dbReference>
<gene>
    <name evidence="4" type="ORF">P154DRAFT_525169</name>
</gene>
<feature type="domain" description="Alpha/beta hydrolase fold-3" evidence="3">
    <location>
        <begin position="108"/>
        <end position="327"/>
    </location>
</feature>
<sequence>MAISTVDTLDDLTTNMNDSPTSSHRHSSIVITRRTNRSLYTHFIHIVIKPFRNFLGRPKSKQPKGSVKLTPHKVVRKTCSVSDRVVEDIHVYDMRPRQTKAKAVTKRVYYFCGGGWQSPPSTQHWQLCAKLARQMPGTSISLVSYPLAPNNPAAEALPMLMRMYRTLLREAEEEGHKVILAGDSSGGNVILSLALEALREDEFAKESGVGEKNIPHPVAIMAICPSTDLTRSNPDIEKLMGCDPILTPDFIKSTAKAWQGDMDPADRKISPINADVSLLAKAGVHVHGVTGGHDILGPDAIVFRKKCEEAGVKGEWLEWEKQMHCFVLTWPYGVPEGREALGWIVDVLKKE</sequence>
<dbReference type="SUPFAM" id="SSF53474">
    <property type="entry name" value="alpha/beta-Hydrolases"/>
    <property type="match status" value="1"/>
</dbReference>
<dbReference type="Gene3D" id="3.40.50.1820">
    <property type="entry name" value="alpha/beta hydrolase"/>
    <property type="match status" value="1"/>
</dbReference>
<dbReference type="InterPro" id="IPR050300">
    <property type="entry name" value="GDXG_lipolytic_enzyme"/>
</dbReference>
<reference evidence="4" key="1">
    <citation type="journal article" date="2020" name="Stud. Mycol.">
        <title>101 Dothideomycetes genomes: a test case for predicting lifestyles and emergence of pathogens.</title>
        <authorList>
            <person name="Haridas S."/>
            <person name="Albert R."/>
            <person name="Binder M."/>
            <person name="Bloem J."/>
            <person name="Labutti K."/>
            <person name="Salamov A."/>
            <person name="Andreopoulos B."/>
            <person name="Baker S."/>
            <person name="Barry K."/>
            <person name="Bills G."/>
            <person name="Bluhm B."/>
            <person name="Cannon C."/>
            <person name="Castanera R."/>
            <person name="Culley D."/>
            <person name="Daum C."/>
            <person name="Ezra D."/>
            <person name="Gonzalez J."/>
            <person name="Henrissat B."/>
            <person name="Kuo A."/>
            <person name="Liang C."/>
            <person name="Lipzen A."/>
            <person name="Lutzoni F."/>
            <person name="Magnuson J."/>
            <person name="Mondo S."/>
            <person name="Nolan M."/>
            <person name="Ohm R."/>
            <person name="Pangilinan J."/>
            <person name="Park H.-J."/>
            <person name="Ramirez L."/>
            <person name="Alfaro M."/>
            <person name="Sun H."/>
            <person name="Tritt A."/>
            <person name="Yoshinaga Y."/>
            <person name="Zwiers L.-H."/>
            <person name="Turgeon B."/>
            <person name="Goodwin S."/>
            <person name="Spatafora J."/>
            <person name="Crous P."/>
            <person name="Grigoriev I."/>
        </authorList>
    </citation>
    <scope>NUCLEOTIDE SEQUENCE</scope>
    <source>
        <strain evidence="4">CBS 123094</strain>
    </source>
</reference>
<evidence type="ECO:0000259" key="3">
    <source>
        <dbReference type="Pfam" id="PF07859"/>
    </source>
</evidence>
<accession>A0A6A5W6L4</accession>